<dbReference type="GO" id="GO:0008237">
    <property type="term" value="F:metallopeptidase activity"/>
    <property type="evidence" value="ECO:0007669"/>
    <property type="project" value="UniProtKB-KW"/>
</dbReference>
<dbReference type="Proteomes" id="UP001596997">
    <property type="component" value="Unassembled WGS sequence"/>
</dbReference>
<dbReference type="SUPFAM" id="SSF141072">
    <property type="entry name" value="CalX-like"/>
    <property type="match status" value="1"/>
</dbReference>
<feature type="signal peptide" evidence="11">
    <location>
        <begin position="1"/>
        <end position="23"/>
    </location>
</feature>
<comment type="similarity">
    <text evidence="1">Belongs to the peptidase M43B family.</text>
</comment>
<gene>
    <name evidence="14" type="ORF">ACFQ1O_05480</name>
</gene>
<evidence type="ECO:0000256" key="1">
    <source>
        <dbReference type="ARBA" id="ARBA00008721"/>
    </source>
</evidence>
<feature type="domain" description="Calx-beta" evidence="12">
    <location>
        <begin position="405"/>
        <end position="494"/>
    </location>
</feature>
<dbReference type="EMBL" id="JBHTJM010000006">
    <property type="protein sequence ID" value="MFD0963444.1"/>
    <property type="molecule type" value="Genomic_DNA"/>
</dbReference>
<evidence type="ECO:0000256" key="8">
    <source>
        <dbReference type="ARBA" id="ARBA00022837"/>
    </source>
</evidence>
<keyword evidence="10" id="KW-1015">Disulfide bond</keyword>
<evidence type="ECO:0000259" key="12">
    <source>
        <dbReference type="Pfam" id="PF03160"/>
    </source>
</evidence>
<dbReference type="Pfam" id="PF05572">
    <property type="entry name" value="Peptidase_M43"/>
    <property type="match status" value="1"/>
</dbReference>
<dbReference type="InterPro" id="IPR038081">
    <property type="entry name" value="CalX-like_sf"/>
</dbReference>
<comment type="caution">
    <text evidence="14">The sequence shown here is derived from an EMBL/GenBank/DDBJ whole genome shotgun (WGS) entry which is preliminary data.</text>
</comment>
<dbReference type="Gene3D" id="2.60.120.200">
    <property type="match status" value="1"/>
</dbReference>
<keyword evidence="6" id="KW-0378">Hydrolase</keyword>
<dbReference type="Gene3D" id="3.40.390.10">
    <property type="entry name" value="Collagenase (Catalytic Domain)"/>
    <property type="match status" value="1"/>
</dbReference>
<accession>A0ABW3I0R8</accession>
<keyword evidence="7" id="KW-0862">Zinc</keyword>
<dbReference type="PANTHER" id="PTHR47466">
    <property type="match status" value="1"/>
</dbReference>
<evidence type="ECO:0000256" key="3">
    <source>
        <dbReference type="ARBA" id="ARBA00022723"/>
    </source>
</evidence>
<keyword evidence="9 14" id="KW-0482">Metalloprotease</keyword>
<keyword evidence="5" id="KW-0677">Repeat</keyword>
<evidence type="ECO:0000256" key="5">
    <source>
        <dbReference type="ARBA" id="ARBA00022737"/>
    </source>
</evidence>
<proteinExistence type="inferred from homology"/>
<evidence type="ECO:0000256" key="9">
    <source>
        <dbReference type="ARBA" id="ARBA00023049"/>
    </source>
</evidence>
<organism evidence="14 15">
    <name type="scientific">Pseudofulvibacter geojedonensis</name>
    <dbReference type="NCBI Taxonomy" id="1123758"/>
    <lineage>
        <taxon>Bacteria</taxon>
        <taxon>Pseudomonadati</taxon>
        <taxon>Bacteroidota</taxon>
        <taxon>Flavobacteriia</taxon>
        <taxon>Flavobacteriales</taxon>
        <taxon>Flavobacteriaceae</taxon>
        <taxon>Pseudofulvibacter</taxon>
    </lineage>
</organism>
<keyword evidence="15" id="KW-1185">Reference proteome</keyword>
<evidence type="ECO:0000256" key="4">
    <source>
        <dbReference type="ARBA" id="ARBA00022729"/>
    </source>
</evidence>
<dbReference type="SUPFAM" id="SSF55486">
    <property type="entry name" value="Metalloproteases ('zincins'), catalytic domain"/>
    <property type="match status" value="1"/>
</dbReference>
<evidence type="ECO:0000313" key="14">
    <source>
        <dbReference type="EMBL" id="MFD0963444.1"/>
    </source>
</evidence>
<dbReference type="Gene3D" id="2.60.40.2030">
    <property type="match status" value="1"/>
</dbReference>
<evidence type="ECO:0000313" key="15">
    <source>
        <dbReference type="Proteomes" id="UP001596997"/>
    </source>
</evidence>
<reference evidence="15" key="1">
    <citation type="journal article" date="2019" name="Int. J. Syst. Evol. Microbiol.">
        <title>The Global Catalogue of Microorganisms (GCM) 10K type strain sequencing project: providing services to taxonomists for standard genome sequencing and annotation.</title>
        <authorList>
            <consortium name="The Broad Institute Genomics Platform"/>
            <consortium name="The Broad Institute Genome Sequencing Center for Infectious Disease"/>
            <person name="Wu L."/>
            <person name="Ma J."/>
        </authorList>
    </citation>
    <scope>NUCLEOTIDE SEQUENCE [LARGE SCALE GENOMIC DNA]</scope>
    <source>
        <strain evidence="15">CCUG 62114</strain>
    </source>
</reference>
<evidence type="ECO:0000256" key="2">
    <source>
        <dbReference type="ARBA" id="ARBA00022670"/>
    </source>
</evidence>
<feature type="domain" description="Peptidase M43 pregnancy-associated plasma-A" evidence="13">
    <location>
        <begin position="211"/>
        <end position="359"/>
    </location>
</feature>
<evidence type="ECO:0000256" key="7">
    <source>
        <dbReference type="ARBA" id="ARBA00022833"/>
    </source>
</evidence>
<evidence type="ECO:0000256" key="11">
    <source>
        <dbReference type="SAM" id="SignalP"/>
    </source>
</evidence>
<evidence type="ECO:0000259" key="13">
    <source>
        <dbReference type="Pfam" id="PF05572"/>
    </source>
</evidence>
<keyword evidence="8" id="KW-0106">Calcium</keyword>
<name>A0ABW3I0R8_9FLAO</name>
<evidence type="ECO:0000256" key="10">
    <source>
        <dbReference type="ARBA" id="ARBA00023157"/>
    </source>
</evidence>
<keyword evidence="3" id="KW-0479">Metal-binding</keyword>
<dbReference type="PANTHER" id="PTHR47466:SF1">
    <property type="entry name" value="METALLOPROTEASE MEP1 (AFU_ORTHOLOGUE AFUA_1G07730)-RELATED"/>
    <property type="match status" value="1"/>
</dbReference>
<dbReference type="InterPro" id="IPR024079">
    <property type="entry name" value="MetalloPept_cat_dom_sf"/>
</dbReference>
<dbReference type="Pfam" id="PF03160">
    <property type="entry name" value="Calx-beta"/>
    <property type="match status" value="1"/>
</dbReference>
<dbReference type="RefSeq" id="WP_377714169.1">
    <property type="nucleotide sequence ID" value="NZ_JBHTJM010000006.1"/>
</dbReference>
<dbReference type="InterPro" id="IPR003644">
    <property type="entry name" value="Calx_beta"/>
</dbReference>
<dbReference type="InterPro" id="IPR008754">
    <property type="entry name" value="Peptidase_M43"/>
</dbReference>
<protein>
    <submittedName>
        <fullName evidence="14">M43 family zinc metalloprotease</fullName>
    </submittedName>
</protein>
<sequence>MKKITFKATFVALTLMSITFTQAQSKRATTTENNSSINGQTITYDQLTEENKKFYDSEGLIRCGSVEMNEQRLQKSGKTMSQYNEAFEEWLAPLIEERRARIAQDKANGTYQRATYTIPIIFHVLAPSQGHAADLDAQYINAQIDQLNLDFSNQAGSTNPVAADSDIQFAPATVDPNGNPLSEPGITRHYDPSYSSLDANALDGGVKQATIWDRNRYANIWTAVLGGGLLGYAQFPSNSTLPGMPANGGAATTDGVVCTYTSIGSVANPHPQGGVYAAGRTLTHEIGHWIGLRHIWGDANCGDDYCADTPTQQGSSNGCPTTSTCGTGLDQVQNFMDYSYDTCMDLFTFDQVGRMATVIANADGFDQLINSNTAAPLTPTVVFTSTNSSQAEGSACSYTDITTAVSLSTAATGNTNINFNVAGGTASNNVDFQLMTSSVSFASGATGTRDMTVRVFHDAFVEGDETIQIGLTVTGSDATAGANNTLTLTITDDDVVPSTTQNVTLFSDDFESYTDFSINNIGSWTLIDNDGDATYASDNTNFTNEQYTGSFIVFNPGATTPASNAGWNSYGGNKGFYCFNSNGSVSGTPLNDDMAITPVLANGTNGEIKFWAKSLTDNYNGGERFRVGVSATNDGSGITYVTPNPYVIPPTNPWTEYTYSIPSSFDNQNVYVVIHVVSADEFVFMLDDITVTSDVATPIQTAVNDGTTNDLLNLPGTGTVYTSDSTSGDLMLDITNNDTFNYGCTTSSVFRSGNGAQAYNGSASPNLAMDKVFAIKPSTTNGTNGNTSVKFYFTNAEIQGWLTANPGKTINDIVAYRETVGEIVSLTPAAFGSDHELTGNFTGLDGKFYFGTTETFAKISVSPRVFLQGAMLNNGGGNLMRDDLRVGGFIPTTSPYTDALACNASVFNATGNDAIVDWVFVELRDDVTNTTVVHSQSALLQRDGDVVGVDGTSAITFDSTSRDYYVAIKHRNHLGVMSSTAITLSSTPTTVDFTDANNQITNGTNAQTSFSMPTGVVAMWAGNVSGDTTVRYQGSGNDTNIIKDNVLAEAGNTTNSNLYSYTGYDAADVNLDGTIKYQGSGNDANTLKDVVLAHPNNQSSPSNLFMITEQLP</sequence>
<keyword evidence="2" id="KW-0645">Protease</keyword>
<feature type="chain" id="PRO_5047186958" evidence="11">
    <location>
        <begin position="24"/>
        <end position="1112"/>
    </location>
</feature>
<keyword evidence="4 11" id="KW-0732">Signal</keyword>
<evidence type="ECO:0000256" key="6">
    <source>
        <dbReference type="ARBA" id="ARBA00022801"/>
    </source>
</evidence>